<feature type="transmembrane region" description="Helical" evidence="1">
    <location>
        <begin position="246"/>
        <end position="267"/>
    </location>
</feature>
<accession>A0A151N338</accession>
<gene>
    <name evidence="2" type="ORF">Y1Q_0016562</name>
</gene>
<evidence type="ECO:0000313" key="2">
    <source>
        <dbReference type="EMBL" id="KYO31246.1"/>
    </source>
</evidence>
<keyword evidence="1" id="KW-0472">Membrane</keyword>
<sequence>MMRRRDHTERAALSVLRQRLDLYRHFRTYLRCSNKSTKGKIYHSVTAKFCFTNTSTNPVLNFKSTDSCGLDLTLHNSSCIFFALSNVVNHTSFLCGPNKVLNMTVTWCDPLCPDETFNNSVRINNTARTFLSNDRSLHLNVHQQDVTVHITNTTQLEKRIYRILIAGSKQSVERYLRMKFTAPDRAKPDISTKNITCQITNLIPDGFFPTSPESQNQARGYPVTMDAYHSNAVPEKIIGITEPGHMVAIVVIILVILGGLVLSIRCIRRKPVKWRQETENILSGRKKKVFIWEGIPPASEDC</sequence>
<evidence type="ECO:0000313" key="3">
    <source>
        <dbReference type="Proteomes" id="UP000050525"/>
    </source>
</evidence>
<dbReference type="Proteomes" id="UP000050525">
    <property type="component" value="Unassembled WGS sequence"/>
</dbReference>
<evidence type="ECO:0000256" key="1">
    <source>
        <dbReference type="SAM" id="Phobius"/>
    </source>
</evidence>
<keyword evidence="1" id="KW-0812">Transmembrane</keyword>
<organism evidence="2 3">
    <name type="scientific">Alligator mississippiensis</name>
    <name type="common">American alligator</name>
    <dbReference type="NCBI Taxonomy" id="8496"/>
    <lineage>
        <taxon>Eukaryota</taxon>
        <taxon>Metazoa</taxon>
        <taxon>Chordata</taxon>
        <taxon>Craniata</taxon>
        <taxon>Vertebrata</taxon>
        <taxon>Euteleostomi</taxon>
        <taxon>Archelosauria</taxon>
        <taxon>Archosauria</taxon>
        <taxon>Crocodylia</taxon>
        <taxon>Alligatoridae</taxon>
        <taxon>Alligatorinae</taxon>
        <taxon>Alligator</taxon>
    </lineage>
</organism>
<keyword evidence="1" id="KW-1133">Transmembrane helix</keyword>
<comment type="caution">
    <text evidence="2">The sequence shown here is derived from an EMBL/GenBank/DDBJ whole genome shotgun (WGS) entry which is preliminary data.</text>
</comment>
<keyword evidence="3" id="KW-1185">Reference proteome</keyword>
<proteinExistence type="predicted"/>
<dbReference type="EMBL" id="AKHW03004113">
    <property type="protein sequence ID" value="KYO31246.1"/>
    <property type="molecule type" value="Genomic_DNA"/>
</dbReference>
<reference evidence="2 3" key="1">
    <citation type="journal article" date="2012" name="Genome Biol.">
        <title>Sequencing three crocodilian genomes to illuminate the evolution of archosaurs and amniotes.</title>
        <authorList>
            <person name="St John J.A."/>
            <person name="Braun E.L."/>
            <person name="Isberg S.R."/>
            <person name="Miles L.G."/>
            <person name="Chong A.Y."/>
            <person name="Gongora J."/>
            <person name="Dalzell P."/>
            <person name="Moran C."/>
            <person name="Bed'hom B."/>
            <person name="Abzhanov A."/>
            <person name="Burgess S.C."/>
            <person name="Cooksey A.M."/>
            <person name="Castoe T.A."/>
            <person name="Crawford N.G."/>
            <person name="Densmore L.D."/>
            <person name="Drew J.C."/>
            <person name="Edwards S.V."/>
            <person name="Faircloth B.C."/>
            <person name="Fujita M.K."/>
            <person name="Greenwold M.J."/>
            <person name="Hoffmann F.G."/>
            <person name="Howard J.M."/>
            <person name="Iguchi T."/>
            <person name="Janes D.E."/>
            <person name="Khan S.Y."/>
            <person name="Kohno S."/>
            <person name="de Koning A.J."/>
            <person name="Lance S.L."/>
            <person name="McCarthy F.M."/>
            <person name="McCormack J.E."/>
            <person name="Merchant M.E."/>
            <person name="Peterson D.G."/>
            <person name="Pollock D.D."/>
            <person name="Pourmand N."/>
            <person name="Raney B.J."/>
            <person name="Roessler K.A."/>
            <person name="Sanford J.R."/>
            <person name="Sawyer R.H."/>
            <person name="Schmidt C.J."/>
            <person name="Triplett E.W."/>
            <person name="Tuberville T.D."/>
            <person name="Venegas-Anaya M."/>
            <person name="Howard J.T."/>
            <person name="Jarvis E.D."/>
            <person name="Guillette L.J.Jr."/>
            <person name="Glenn T.C."/>
            <person name="Green R.E."/>
            <person name="Ray D.A."/>
        </authorList>
    </citation>
    <scope>NUCLEOTIDE SEQUENCE [LARGE SCALE GENOMIC DNA]</scope>
    <source>
        <strain evidence="2">KSC_2009_1</strain>
    </source>
</reference>
<name>A0A151N338_ALLMI</name>
<dbReference type="AlphaFoldDB" id="A0A151N338"/>
<protein>
    <submittedName>
        <fullName evidence="2">Uncharacterized protein</fullName>
    </submittedName>
</protein>